<dbReference type="InterPro" id="IPR051606">
    <property type="entry name" value="Polyketide_Oxido-like"/>
</dbReference>
<dbReference type="SUPFAM" id="SSF51735">
    <property type="entry name" value="NAD(P)-binding Rossmann-fold domains"/>
    <property type="match status" value="1"/>
</dbReference>
<gene>
    <name evidence="2" type="ORF">SAMN02745117_01446</name>
</gene>
<evidence type="ECO:0000313" key="2">
    <source>
        <dbReference type="EMBL" id="SHF16787.1"/>
    </source>
</evidence>
<dbReference type="InterPro" id="IPR016040">
    <property type="entry name" value="NAD(P)-bd_dom"/>
</dbReference>
<sequence length="215" mass="22338">MSKILILGGNGYAGSHIAREAASRGHATVSLSRSAPAQALAGVQYEQGSAAHLATLEHLLDGVDVVVGALSPFGDLAGQYVPIYRAALAPIAKAEARFVVIGGFSGLRPAPGAERFIDSGQVPPEYYTGARETADALEMLLADAPQELDWLFVSPAAQFGAFAPGERTGQYRKSADVALFDAAGHSAIGGADFALAVVDEIEQPSVHRGQISFAY</sequence>
<dbReference type="InterPro" id="IPR036291">
    <property type="entry name" value="NAD(P)-bd_dom_sf"/>
</dbReference>
<keyword evidence="3" id="KW-1185">Reference proteome</keyword>
<dbReference type="PANTHER" id="PTHR43355">
    <property type="entry name" value="FLAVIN REDUCTASE (NADPH)"/>
    <property type="match status" value="1"/>
</dbReference>
<organism evidence="2 3">
    <name type="scientific">Lampropedia hyalina DSM 16112</name>
    <dbReference type="NCBI Taxonomy" id="1122156"/>
    <lineage>
        <taxon>Bacteria</taxon>
        <taxon>Pseudomonadati</taxon>
        <taxon>Pseudomonadota</taxon>
        <taxon>Betaproteobacteria</taxon>
        <taxon>Burkholderiales</taxon>
        <taxon>Comamonadaceae</taxon>
        <taxon>Lampropedia</taxon>
    </lineage>
</organism>
<name>A0A1M4ZG66_9BURK</name>
<reference evidence="2 3" key="1">
    <citation type="submission" date="2016-11" db="EMBL/GenBank/DDBJ databases">
        <authorList>
            <person name="Jaros S."/>
            <person name="Januszkiewicz K."/>
            <person name="Wedrychowicz H."/>
        </authorList>
    </citation>
    <scope>NUCLEOTIDE SEQUENCE [LARGE SCALE GENOMIC DNA]</scope>
    <source>
        <strain evidence="2 3">DSM 16112</strain>
    </source>
</reference>
<dbReference type="GO" id="GO:0016646">
    <property type="term" value="F:oxidoreductase activity, acting on the CH-NH group of donors, NAD or NADP as acceptor"/>
    <property type="evidence" value="ECO:0007669"/>
    <property type="project" value="TreeGrafter"/>
</dbReference>
<protein>
    <recommendedName>
        <fullName evidence="1">NAD(P)-binding domain-containing protein</fullName>
    </recommendedName>
</protein>
<dbReference type="RefSeq" id="WP_073356053.1">
    <property type="nucleotide sequence ID" value="NZ_FQUZ01000014.1"/>
</dbReference>
<dbReference type="AlphaFoldDB" id="A0A1M4ZG66"/>
<dbReference type="OrthoDB" id="7352421at2"/>
<accession>A0A1M4ZG66</accession>
<dbReference type="EMBL" id="FQUZ01000014">
    <property type="protein sequence ID" value="SHF16787.1"/>
    <property type="molecule type" value="Genomic_DNA"/>
</dbReference>
<feature type="domain" description="NAD(P)-binding" evidence="1">
    <location>
        <begin position="8"/>
        <end position="199"/>
    </location>
</feature>
<dbReference type="Pfam" id="PF13460">
    <property type="entry name" value="NAD_binding_10"/>
    <property type="match status" value="1"/>
</dbReference>
<dbReference type="Proteomes" id="UP000184327">
    <property type="component" value="Unassembled WGS sequence"/>
</dbReference>
<dbReference type="Gene3D" id="3.40.50.720">
    <property type="entry name" value="NAD(P)-binding Rossmann-like Domain"/>
    <property type="match status" value="1"/>
</dbReference>
<evidence type="ECO:0000313" key="3">
    <source>
        <dbReference type="Proteomes" id="UP000184327"/>
    </source>
</evidence>
<proteinExistence type="predicted"/>
<dbReference type="STRING" id="1122156.SAMN02745117_01446"/>
<evidence type="ECO:0000259" key="1">
    <source>
        <dbReference type="Pfam" id="PF13460"/>
    </source>
</evidence>
<dbReference type="PANTHER" id="PTHR43355:SF2">
    <property type="entry name" value="FLAVIN REDUCTASE (NADPH)"/>
    <property type="match status" value="1"/>
</dbReference>